<gene>
    <name evidence="1" type="ORF">UX06_C0048G0007</name>
</gene>
<accession>A0A0G1Q2L8</accession>
<comment type="caution">
    <text evidence="1">The sequence shown here is derived from an EMBL/GenBank/DDBJ whole genome shotgun (WGS) entry which is preliminary data.</text>
</comment>
<organism evidence="1 2">
    <name type="scientific">Candidatus Giovannonibacteria bacterium GW2011_GWA2_45_21</name>
    <dbReference type="NCBI Taxonomy" id="1618649"/>
    <lineage>
        <taxon>Bacteria</taxon>
        <taxon>Candidatus Giovannoniibacteriota</taxon>
    </lineage>
</organism>
<evidence type="ECO:0000313" key="2">
    <source>
        <dbReference type="Proteomes" id="UP000034696"/>
    </source>
</evidence>
<reference evidence="1 2" key="1">
    <citation type="journal article" date="2015" name="Nature">
        <title>rRNA introns, odd ribosomes, and small enigmatic genomes across a large radiation of phyla.</title>
        <authorList>
            <person name="Brown C.T."/>
            <person name="Hug L.A."/>
            <person name="Thomas B.C."/>
            <person name="Sharon I."/>
            <person name="Castelle C.J."/>
            <person name="Singh A."/>
            <person name="Wilkins M.J."/>
            <person name="Williams K.H."/>
            <person name="Banfield J.F."/>
        </authorList>
    </citation>
    <scope>NUCLEOTIDE SEQUENCE [LARGE SCALE GENOMIC DNA]</scope>
</reference>
<dbReference type="EMBL" id="LCKT01000048">
    <property type="protein sequence ID" value="KKU02915.1"/>
    <property type="molecule type" value="Genomic_DNA"/>
</dbReference>
<name>A0A0G1Q2L8_9BACT</name>
<dbReference type="Proteomes" id="UP000034696">
    <property type="component" value="Unassembled WGS sequence"/>
</dbReference>
<evidence type="ECO:0000313" key="1">
    <source>
        <dbReference type="EMBL" id="KKU02915.1"/>
    </source>
</evidence>
<sequence length="125" mass="14345">MFLVLTTAAEHCCLKERATPWLITESAVNALRFARRAGRDQYSSDIGEIFIYRMARELPFGGPYDMMEKTDRKDGARIVFLARQTFFRAGVREWTKEKYYGDPEIARAQSILDGEAQEKALTNAK</sequence>
<dbReference type="AlphaFoldDB" id="A0A0G1Q2L8"/>
<protein>
    <submittedName>
        <fullName evidence="1">Uncharacterized protein</fullName>
    </submittedName>
</protein>
<proteinExistence type="predicted"/>